<gene>
    <name evidence="1" type="ORF">U9M73_10665</name>
</gene>
<evidence type="ECO:0000313" key="2">
    <source>
        <dbReference type="Proteomes" id="UP001292216"/>
    </source>
</evidence>
<keyword evidence="2" id="KW-1185">Reference proteome</keyword>
<dbReference type="RefSeq" id="WP_323077250.1">
    <property type="nucleotide sequence ID" value="NZ_CBCSKM010000013.1"/>
</dbReference>
<dbReference type="EMBL" id="JAYERP010000001">
    <property type="protein sequence ID" value="MEA3570459.1"/>
    <property type="molecule type" value="Genomic_DNA"/>
</dbReference>
<dbReference type="Proteomes" id="UP001292216">
    <property type="component" value="Unassembled WGS sequence"/>
</dbReference>
<accession>A0ABU5PKJ3</accession>
<evidence type="ECO:0008006" key="3">
    <source>
        <dbReference type="Google" id="ProtNLM"/>
    </source>
</evidence>
<comment type="caution">
    <text evidence="1">The sequence shown here is derived from an EMBL/GenBank/DDBJ whole genome shotgun (WGS) entry which is preliminary data.</text>
</comment>
<protein>
    <recommendedName>
        <fullName evidence="3">WYL domain-containing protein</fullName>
    </recommendedName>
</protein>
<proteinExistence type="predicted"/>
<sequence>MNKEHLFAYNTNKRSYLEMILVEKYIGRTVEIIYVDRTGKITQRRIEVHDVRGGLVRATCLTSHAPRAFRIDNILACVPVAKGRHTAS</sequence>
<organism evidence="1 2">
    <name type="scientific">Paenibacillus phoenicis</name>
    <dbReference type="NCBI Taxonomy" id="554117"/>
    <lineage>
        <taxon>Bacteria</taxon>
        <taxon>Bacillati</taxon>
        <taxon>Bacillota</taxon>
        <taxon>Bacilli</taxon>
        <taxon>Bacillales</taxon>
        <taxon>Paenibacillaceae</taxon>
        <taxon>Paenibacillus</taxon>
    </lineage>
</organism>
<reference evidence="1 2" key="1">
    <citation type="submission" date="2023-12" db="EMBL/GenBank/DDBJ databases">
        <title>Whole genome sequencing of Paenibacillus phoenicis isolated from the Phoenix Mars Lander spacecraft assembly facility.</title>
        <authorList>
            <person name="Garcia A."/>
            <person name="Venkateswaran K."/>
        </authorList>
    </citation>
    <scope>NUCLEOTIDE SEQUENCE [LARGE SCALE GENOMIC DNA]</scope>
    <source>
        <strain evidence="1 2">3PO2SA</strain>
    </source>
</reference>
<evidence type="ECO:0000313" key="1">
    <source>
        <dbReference type="EMBL" id="MEA3570459.1"/>
    </source>
</evidence>
<name>A0ABU5PKJ3_9BACL</name>